<dbReference type="GO" id="GO:0004359">
    <property type="term" value="F:glutaminase activity"/>
    <property type="evidence" value="ECO:0007669"/>
    <property type="project" value="UniProtKB-EC"/>
</dbReference>
<evidence type="ECO:0000259" key="12">
    <source>
        <dbReference type="Pfam" id="PF17959"/>
    </source>
</evidence>
<dbReference type="Proteomes" id="UP000479190">
    <property type="component" value="Unassembled WGS sequence"/>
</dbReference>
<feature type="repeat" description="ANK" evidence="9">
    <location>
        <begin position="2216"/>
        <end position="2244"/>
    </location>
</feature>
<dbReference type="Gene3D" id="1.10.238.210">
    <property type="match status" value="1"/>
</dbReference>
<comment type="catalytic activity">
    <reaction evidence="8">
        <text>L-glutamine + H2O = L-glutamate + NH4(+)</text>
        <dbReference type="Rhea" id="RHEA:15889"/>
        <dbReference type="ChEBI" id="CHEBI:15377"/>
        <dbReference type="ChEBI" id="CHEBI:28938"/>
        <dbReference type="ChEBI" id="CHEBI:29985"/>
        <dbReference type="ChEBI" id="CHEBI:58359"/>
        <dbReference type="EC" id="3.5.1.2"/>
    </reaction>
</comment>
<reference evidence="13 14" key="1">
    <citation type="submission" date="2020-02" db="EMBL/GenBank/DDBJ databases">
        <authorList>
            <person name="Ferguson B K."/>
        </authorList>
    </citation>
    <scope>NUCLEOTIDE SEQUENCE [LARGE SCALE GENOMIC DNA]</scope>
</reference>
<evidence type="ECO:0000313" key="14">
    <source>
        <dbReference type="Proteomes" id="UP000479190"/>
    </source>
</evidence>
<feature type="repeat" description="ANK" evidence="9">
    <location>
        <begin position="2513"/>
        <end position="2539"/>
    </location>
</feature>
<feature type="region of interest" description="Disordered" evidence="10">
    <location>
        <begin position="1195"/>
        <end position="1258"/>
    </location>
</feature>
<dbReference type="GO" id="GO:0046872">
    <property type="term" value="F:metal ion binding"/>
    <property type="evidence" value="ECO:0007669"/>
    <property type="project" value="UniProtKB-KW"/>
</dbReference>
<evidence type="ECO:0000256" key="7">
    <source>
        <dbReference type="ARBA" id="ARBA00023043"/>
    </source>
</evidence>
<dbReference type="InterPro" id="IPR002110">
    <property type="entry name" value="Ankyrin_rpt"/>
</dbReference>
<feature type="repeat" description="ANK" evidence="9">
    <location>
        <begin position="1770"/>
        <end position="1802"/>
    </location>
</feature>
<dbReference type="GO" id="GO:0006541">
    <property type="term" value="P:glutamine metabolic process"/>
    <property type="evidence" value="ECO:0007669"/>
    <property type="project" value="InterPro"/>
</dbReference>
<feature type="compositionally biased region" description="Basic and acidic residues" evidence="10">
    <location>
        <begin position="1152"/>
        <end position="1171"/>
    </location>
</feature>
<protein>
    <recommendedName>
        <fullName evidence="3">glutaminase</fullName>
        <ecNumber evidence="3">3.5.1.2</ecNumber>
    </recommendedName>
</protein>
<dbReference type="Gene3D" id="1.25.40.20">
    <property type="entry name" value="Ankyrin repeat-containing domain"/>
    <property type="match status" value="9"/>
</dbReference>
<evidence type="ECO:0000256" key="6">
    <source>
        <dbReference type="ARBA" id="ARBA00022801"/>
    </source>
</evidence>
<name>A0A6H5IYP4_9HYME</name>
<dbReference type="Pfam" id="PF13857">
    <property type="entry name" value="Ank_5"/>
    <property type="match status" value="1"/>
</dbReference>
<dbReference type="Pfam" id="PF12796">
    <property type="entry name" value="Ank_2"/>
    <property type="match status" value="7"/>
</dbReference>
<dbReference type="SUPFAM" id="SSF56601">
    <property type="entry name" value="beta-lactamase/transpeptidase-like"/>
    <property type="match status" value="2"/>
</dbReference>
<comment type="cofactor">
    <cofactor evidence="1">
        <name>a divalent metal cation</name>
        <dbReference type="ChEBI" id="CHEBI:60240"/>
    </cofactor>
</comment>
<evidence type="ECO:0000313" key="13">
    <source>
        <dbReference type="EMBL" id="CAB0043453.1"/>
    </source>
</evidence>
<organism evidence="13 14">
    <name type="scientific">Trichogramma brassicae</name>
    <dbReference type="NCBI Taxonomy" id="86971"/>
    <lineage>
        <taxon>Eukaryota</taxon>
        <taxon>Metazoa</taxon>
        <taxon>Ecdysozoa</taxon>
        <taxon>Arthropoda</taxon>
        <taxon>Hexapoda</taxon>
        <taxon>Insecta</taxon>
        <taxon>Pterygota</taxon>
        <taxon>Neoptera</taxon>
        <taxon>Endopterygota</taxon>
        <taxon>Hymenoptera</taxon>
        <taxon>Apocrita</taxon>
        <taxon>Proctotrupomorpha</taxon>
        <taxon>Chalcidoidea</taxon>
        <taxon>Trichogrammatidae</taxon>
        <taxon>Trichogramma</taxon>
    </lineage>
</organism>
<dbReference type="SUPFAM" id="SSF48403">
    <property type="entry name" value="Ankyrin repeat"/>
    <property type="match status" value="5"/>
</dbReference>
<dbReference type="EMBL" id="CADCXV010001316">
    <property type="protein sequence ID" value="CAB0043453.1"/>
    <property type="molecule type" value="Genomic_DNA"/>
</dbReference>
<keyword evidence="6" id="KW-0378">Hydrolase</keyword>
<feature type="repeat" description="ANK" evidence="9">
    <location>
        <begin position="2738"/>
        <end position="2766"/>
    </location>
</feature>
<sequence>KQISRTSTLGGRAYRAHTDIFALPFRTLHKVYMPYSTTYLVYMPGRGGGGIFFSQRRKRHEPEKLEDNRAGASEARGLGSFDVQLRSGERPALRDQVVLRGSGILSLCAEKGAAPRHFSSQRHTGQRTRIEYARRDAGQFAAQSQRQVQVRGVRGPAALRHQAQRGRYFRCRSVLLYIKILRNGNERNNNDDISTRRCAGARAENRRGQAAAGLAGRSAQGQLHIRRLAARPQHYVDSQRQKRKYIGTLLDSLGGSVKFSLHTHVLATTKSGGRGGGGGNFEPETKQRSRSKLRLSVVNGNVFHGGRLRLRCFAEIAPVYKASSATLDIWRAGIAHLNNNNNNNNDQPHSHSKYIPNGADPNLANKDGLTPLHVIGRSGFFRGYEAKVFFDIIDANRLTVQIDPRDNLGRTPLQWAVVNVSLGIVDVLLDRGADLSRFTFPTVSHFGEKYLDYCDNYERRLNIGTRLGTVIAGLEKRGYELDQNAFLTIKKLFIKYNWFAYSEDLQRSLRNEDWSLCVASECKSVLWRRIGSVSGRFDARVHLGDCELRVRVLAILVVHQALSVPSDDPADPARPLLRLRPRDATQGGQPFYVTPATRWSTRAVVDLVCEAQSKYLVARLPAFRADPRPVTQLAYAPCESHAMFARNSLIRAIAGAAATTARPGGRSFHRNIENRRAAAPKAVRLGTARYLDASFGSALELERSSQIRAATGVQEEVTNAEDIIFDLFKNESTGLLDVDKFMVDLMTTGLRKNDPRLRELKDNLAKEKSQLDKDDQSQKLDREQFRRCVAPNIALISRAFRGQFVIPDFPSFTKGIEHIYWNCKSNSQGRLATYIPQLARVNPDQWGVSVCTIDGQRFGIGDNRVPFTMQSCSKPLTYAIALERLGQERVHQYVGQEPSGRNFNELVLDHNKKPHNPMVNAGGILVCSMLKDLVKPEQTLAEKFDFTLNYYYKRLAGGEKLGSNKRRLPVGARGGGRPELRHRPLHARARLLPREARRFARASGLLLPVLLDGVQLRGDVGDRRDPGQRRHLPPPPRRSCGMYDYSGQFAFRVGLPAKSGVSGAMLVVVPNVMGICVWSPPLDPMGNSCRGVQFCEELVGEFNLHRYDNLKHTACDKKDPRRHRYDTKGLSIVNLLFSAGERRRHLASQTSLERHGHEPRGLRRTHRDASGLRRGPFGLRALSRGALRLSARLRGQMGKQADRRGPDFRTLAGGRVSDESREKQRQRASGHLRRAATVVTEHPLQSPGKQRDSVHTRESPALNHRIAPDCYGNAPKFVDITDRRGETYEETPPFAIIITPFLLAHGIKLLILGFMTGYQKAIKYFCENWSPTPGEVSFGVMPSLTTKFGSAPFLNNTLTRLSKELVLQRQQQFLEMLLLLLAGGGKKRSEKRSRCRRANIMRSRSREESFEDPLLCVSLYLYLGSAGLRYEENSSRSKKRKAPSSYCSLVARPFLLKVNHLTKLLQLIDDHFAAEDRQPIMNQHEEIIQGRSSAKSSRYFLEQMQHNHHLIFVAESRKFLQTIEIIVVPIRKYFRRLFGSQPDQIVERQTRSRQCLVLKTLFTSTIAEWEGHLPNLRDVLKREEIDWLLTTDVKYEISTFLDFVVRSGYEDEPEIDQNGEPILRRDTPVHYATERGYVDKSIIDHLFKIYKRFDANYIDESGLMHFHAACKYGHDEVVEKFLRLGQDPNCRSEEFQCSPPLHYALARDHRRVIELLLRHGADPNLADSTGSTSLHFICDLDSEVVFARIIFDISEEEQRHSVRVDALDVLGRTPLHVALCRGHADQVELLLRKGANPNFIDGAGRHPLHIIGGRGREWLMDDDLVKTYFRVSEEKRLTLQLDARDRWGRTPLHLAVASLDNEEMVRLLLRNGADPTLVDEDGSTPLHVVCKRDNDADVWAKMIFEITDELRDHSVQVDARDKKGRTPLQWAVARLMPKTVDLLLDRGADLSSFTFPTKSYFAEISKPRDEDHWIYFKLRVASDAAAVIGFLKRRSYELDRSHALMIMKKFVKHGLFKKRLFHNKCWYDTEEFVEKAKEMKINADLSFYDLIRSRPGEAAKLLTFTDFLTILYPIIVHWEGDLPNLGEIFHKKEIDWFLTEDVKNFKKKPVHPLGIGLLIKFVLYSGYKDEPDLDEGGGPLLRRTTPIHRATLLNQTEMKNLFEIYNKFDCNYVDETGLTHFHVACMFGFDDVVQKFLDHGQRQQVNSFAGMPVNPPLHLAAVRGHEKVVDLLMRHGADPNIANKDNRTVLHIICMRERDDGLVEFFFKISQRINLKVQIDAKDKKGLTPLHWAVATLLPNAVEILLNRGADLSSFVFPTKVHFGKMFDQDRFYKLYYENDDFKLKLASRALKVVQRLEQKGHELDGNSVFVILKFFAKHELFDGTEHLEFWRRDPNLLNESRSMFIDANLSLHDLIQLEPDEAAKRIKYSELFKFASANKLWTSLPKDAHEATLEYLCELMLGRSCRRWTMGSVSLLTRHRALILFVINIVEKLKLVTQQSKTPVNIDALNRSGQTPLHLALSSGSKQVAKLLLKNGADPASAILHGLTPLHIICGRFHNLDHDLAEIFSMLNDDVSQVNAQDNKGRTPLHNAVNHGKKNMIELLLTRGANPNLATSAGLTVLHILCKGNKNDDNVNVGLAEMIFEICDDTHQTVLLNVRDNNGSAPLHFALQFGNKKMVELLLRKGADPNLTTKAGLTPLHVACEREQSHHDDTPKLFFEIIDKLRLEVEIDARDKKGMTPLQYAVVSLSPKTVDVLLDHGADLSGFVFPAKASFTKYVDVDKREDFEFKLELTSGILGIVECFQKRGYGLDRFNALKIMEWFAKHKVFEKSTDGNESWYEGEEWTAKAKKIMMNKNVSLYDLTRLRPNDEVAQLLTYEDCLRFARTDKDFFHDERVLNAASHDVCETISKGFFRRCTLNLVELVYCQSPLLEILCFVKINYWLKNEELFEICQAANMELSKKRAKHMIPTTKTGYKDEPDVDENGEPLFRRTTGLHRAKSWTFDVLNLFKVYDRFDVNYTDESGLTHLHVACKHRVNQLHPVDIEETRKLANVRIHVERVIGGLKNKFKILSETGDSPLHSAVTWDTGANNRMIELLLEHGANPNLANNDGSTPMHIICKYMFDMSTAAEPFFDKHHTVLFDAQDKWGQTPLHYAVAEGRQRLTQMLLERGANRNLVNAEGSTPLHILCQDYRDNESLQTFFKIDDKVNQPIEVDARDKLGRTPLQLAVAGVMPNTVNILLRRFGSLIQNVAKFLKKIYFL</sequence>
<dbReference type="SMART" id="SM00248">
    <property type="entry name" value="ANK"/>
    <property type="match status" value="24"/>
</dbReference>
<keyword evidence="7 9" id="KW-0040">ANK repeat</keyword>
<dbReference type="InterPro" id="IPR036770">
    <property type="entry name" value="Ankyrin_rpt-contain_sf"/>
</dbReference>
<feature type="domain" description="DDE Tnp4" evidence="11">
    <location>
        <begin position="3032"/>
        <end position="3076"/>
    </location>
</feature>
<feature type="repeat" description="ANK" evidence="9">
    <location>
        <begin position="1847"/>
        <end position="1880"/>
    </location>
</feature>
<feature type="repeat" description="ANK" evidence="9">
    <location>
        <begin position="2285"/>
        <end position="2313"/>
    </location>
</feature>
<feature type="repeat" description="ANK" evidence="9">
    <location>
        <begin position="2585"/>
        <end position="2617"/>
    </location>
</feature>
<feature type="repeat" description="ANK" evidence="9">
    <location>
        <begin position="1696"/>
        <end position="1728"/>
    </location>
</feature>
<dbReference type="InterPro" id="IPR015868">
    <property type="entry name" value="Glutaminase"/>
</dbReference>
<feature type="region of interest" description="Disordered" evidence="10">
    <location>
        <begin position="268"/>
        <end position="290"/>
    </location>
</feature>
<dbReference type="PROSITE" id="PS50297">
    <property type="entry name" value="ANK_REP_REGION"/>
    <property type="match status" value="13"/>
</dbReference>
<keyword evidence="4" id="KW-0479">Metal-binding</keyword>
<dbReference type="Pfam" id="PF17959">
    <property type="entry name" value="EF-hand_14"/>
    <property type="match status" value="1"/>
</dbReference>
<evidence type="ECO:0000256" key="3">
    <source>
        <dbReference type="ARBA" id="ARBA00012918"/>
    </source>
</evidence>
<dbReference type="Pfam" id="PF04960">
    <property type="entry name" value="Glutaminase"/>
    <property type="match status" value="2"/>
</dbReference>
<evidence type="ECO:0000259" key="11">
    <source>
        <dbReference type="Pfam" id="PF13359"/>
    </source>
</evidence>
<evidence type="ECO:0000256" key="2">
    <source>
        <dbReference type="ARBA" id="ARBA00011076"/>
    </source>
</evidence>
<evidence type="ECO:0000256" key="8">
    <source>
        <dbReference type="ARBA" id="ARBA00049534"/>
    </source>
</evidence>
<accession>A0A6H5IYP4</accession>
<dbReference type="OrthoDB" id="448455at2759"/>
<feature type="repeat" description="ANK" evidence="9">
    <location>
        <begin position="3149"/>
        <end position="3181"/>
    </location>
</feature>
<feature type="compositionally biased region" description="Basic and acidic residues" evidence="10">
    <location>
        <begin position="1216"/>
        <end position="1225"/>
    </location>
</feature>
<feature type="non-terminal residue" evidence="13">
    <location>
        <position position="1"/>
    </location>
</feature>
<evidence type="ECO:0000256" key="4">
    <source>
        <dbReference type="ARBA" id="ARBA00022723"/>
    </source>
</evidence>
<evidence type="ECO:0000256" key="1">
    <source>
        <dbReference type="ARBA" id="ARBA00001968"/>
    </source>
</evidence>
<keyword evidence="5" id="KW-0677">Repeat</keyword>
<dbReference type="PRINTS" id="PR01415">
    <property type="entry name" value="ANKYRIN"/>
</dbReference>
<feature type="repeat" description="ANK" evidence="9">
    <location>
        <begin position="408"/>
        <end position="440"/>
    </location>
</feature>
<feature type="compositionally biased region" description="Basic and acidic residues" evidence="10">
    <location>
        <begin position="1249"/>
        <end position="1258"/>
    </location>
</feature>
<feature type="region of interest" description="Disordered" evidence="10">
    <location>
        <begin position="1147"/>
        <end position="1176"/>
    </location>
</feature>
<evidence type="ECO:0000256" key="9">
    <source>
        <dbReference type="PROSITE-ProRule" id="PRU00023"/>
    </source>
</evidence>
<comment type="similarity">
    <text evidence="2">Belongs to the glutaminase family.</text>
</comment>
<keyword evidence="14" id="KW-1185">Reference proteome</keyword>
<dbReference type="PANTHER" id="PTHR24198:SF165">
    <property type="entry name" value="ANKYRIN REPEAT-CONTAINING PROTEIN-RELATED"/>
    <property type="match status" value="1"/>
</dbReference>
<feature type="repeat" description="ANK" evidence="9">
    <location>
        <begin position="1661"/>
        <end position="1693"/>
    </location>
</feature>
<dbReference type="InterPro" id="IPR027806">
    <property type="entry name" value="HARBI1_dom"/>
</dbReference>
<dbReference type="PANTHER" id="PTHR24198">
    <property type="entry name" value="ANKYRIN REPEAT AND PROTEIN KINASE DOMAIN-CONTAINING PROTEIN"/>
    <property type="match status" value="1"/>
</dbReference>
<dbReference type="Pfam" id="PF13359">
    <property type="entry name" value="DDE_Tnp_4"/>
    <property type="match status" value="1"/>
</dbReference>
<feature type="repeat" description="ANK" evidence="9">
    <location>
        <begin position="3076"/>
        <end position="3111"/>
    </location>
</feature>
<proteinExistence type="inferred from homology"/>
<dbReference type="Gene3D" id="3.40.710.10">
    <property type="entry name" value="DD-peptidase/beta-lactamase superfamily"/>
    <property type="match status" value="2"/>
</dbReference>
<dbReference type="InterPro" id="IPR041541">
    <property type="entry name" value="Glutaminase_EF-hand"/>
</dbReference>
<evidence type="ECO:0000256" key="10">
    <source>
        <dbReference type="SAM" id="MobiDB-lite"/>
    </source>
</evidence>
<gene>
    <name evidence="13" type="ORF">TBRA_LOCUS15041</name>
</gene>
<feature type="repeat" description="ANK" evidence="9">
    <location>
        <begin position="1923"/>
        <end position="1955"/>
    </location>
</feature>
<dbReference type="PROSITE" id="PS50088">
    <property type="entry name" value="ANK_REPEAT"/>
    <property type="match status" value="14"/>
</dbReference>
<feature type="repeat" description="ANK" evidence="9">
    <location>
        <begin position="2663"/>
        <end position="2695"/>
    </location>
</feature>
<evidence type="ECO:0000256" key="5">
    <source>
        <dbReference type="ARBA" id="ARBA00022737"/>
    </source>
</evidence>
<feature type="domain" description="Glutaminase EF-hand" evidence="12">
    <location>
        <begin position="721"/>
        <end position="807"/>
    </location>
</feature>
<dbReference type="InterPro" id="IPR012338">
    <property type="entry name" value="Beta-lactam/transpept-like"/>
</dbReference>
<dbReference type="EC" id="3.5.1.2" evidence="3"/>